<evidence type="ECO:0000256" key="1">
    <source>
        <dbReference type="SAM" id="SignalP"/>
    </source>
</evidence>
<reference evidence="3" key="1">
    <citation type="submission" date="2015-02" db="EMBL/GenBank/DDBJ databases">
        <title>A novel member of the family Ruminococcaceae isolated from human feces.</title>
        <authorList>
            <person name="Shkoporov A.N."/>
            <person name="Chaplin A.V."/>
            <person name="Motuzova O.V."/>
            <person name="Kafarskaia L.I."/>
            <person name="Khokhlova E.V."/>
            <person name="Efimov B.A."/>
        </authorList>
    </citation>
    <scope>NUCLEOTIDE SEQUENCE [LARGE SCALE GENOMIC DNA]</scope>
    <source>
        <strain evidence="3">585-1</strain>
    </source>
</reference>
<keyword evidence="1" id="KW-0732">Signal</keyword>
<dbReference type="InterPro" id="IPR006059">
    <property type="entry name" value="SBP"/>
</dbReference>
<evidence type="ECO:0000313" key="4">
    <source>
        <dbReference type="Proteomes" id="UP000032483"/>
    </source>
</evidence>
<dbReference type="AlphaFoldDB" id="A0A0D8IX87"/>
<dbReference type="Proteomes" id="UP000032483">
    <property type="component" value="Unassembled WGS sequence"/>
</dbReference>
<feature type="domain" description="DUF3502" evidence="2">
    <location>
        <begin position="449"/>
        <end position="515"/>
    </location>
</feature>
<dbReference type="Pfam" id="PF01547">
    <property type="entry name" value="SBP_bac_1"/>
    <property type="match status" value="1"/>
</dbReference>
<dbReference type="PROSITE" id="PS51257">
    <property type="entry name" value="PROKAR_LIPOPROTEIN"/>
    <property type="match status" value="1"/>
</dbReference>
<dbReference type="InterPro" id="IPR050490">
    <property type="entry name" value="Bact_solute-bd_prot1"/>
</dbReference>
<gene>
    <name evidence="3" type="ORF">TQ39_15325</name>
</gene>
<dbReference type="PANTHER" id="PTHR43649">
    <property type="entry name" value="ARABINOSE-BINDING PROTEIN-RELATED"/>
    <property type="match status" value="1"/>
</dbReference>
<evidence type="ECO:0000259" key="2">
    <source>
        <dbReference type="Pfam" id="PF12010"/>
    </source>
</evidence>
<feature type="chain" id="PRO_5038857197" description="DUF3502 domain-containing protein" evidence="1">
    <location>
        <begin position="22"/>
        <end position="517"/>
    </location>
</feature>
<dbReference type="EMBL" id="JXXK01000028">
    <property type="protein sequence ID" value="KJF38891.1"/>
    <property type="molecule type" value="Genomic_DNA"/>
</dbReference>
<sequence>MKMKKLIALLLCLVVALTACGGTGSSTAGSTPAADASSGSAPAAPSGEVEEIVFATWTINSPPSEEGLQAVEDAINEITVDKIGVKVDYQVYPVAEYFNKVSMELQSGGQIDAFCAFQNFQTILSSDMCYDITDLVDANCPDVKELIPEDWWDCVSLDGRIYALPAWLPSALYINLTWRSDIAEELEISLDDVNSVEDLTEVFAKVKASYPEMYPLIGGNAGFGGWTGMTYAIPGVDSMGDSPLMPAGVLMGDSDTVVNLFETEEYAEQMALVRDWYQKGYIMQDLVTYTGTNIDLLAAGNGFANITGQGGHPDYVATNASNQTGQPLEGKALGNAVINTNNVTNQPFCVASTSKHPEAALKFLNLTYCDADIANLIQWGIKDRDYVVNEDGTVQPPEGFDSASVPYPGGYMNYGNMYSGLEYPAVGTSQESVEFGVDNNYNAKHSHSFGFVFDPSNVTAQYAAVNNVIMQYYCGLDCGSVDPETAIPEFNQALKDAGIDEIIAEKQAQYDAWKAAQ</sequence>
<dbReference type="Gene3D" id="3.40.190.10">
    <property type="entry name" value="Periplasmic binding protein-like II"/>
    <property type="match status" value="2"/>
</dbReference>
<protein>
    <recommendedName>
        <fullName evidence="2">DUF3502 domain-containing protein</fullName>
    </recommendedName>
</protein>
<proteinExistence type="predicted"/>
<dbReference type="Pfam" id="PF12010">
    <property type="entry name" value="DUF3502"/>
    <property type="match status" value="1"/>
</dbReference>
<dbReference type="SUPFAM" id="SSF53850">
    <property type="entry name" value="Periplasmic binding protein-like II"/>
    <property type="match status" value="1"/>
</dbReference>
<name>A0A0D8IX87_9FIRM</name>
<organism evidence="3 4">
    <name type="scientific">Ruthenibacterium lactatiformans</name>
    <dbReference type="NCBI Taxonomy" id="1550024"/>
    <lineage>
        <taxon>Bacteria</taxon>
        <taxon>Bacillati</taxon>
        <taxon>Bacillota</taxon>
        <taxon>Clostridia</taxon>
        <taxon>Eubacteriales</taxon>
        <taxon>Oscillospiraceae</taxon>
        <taxon>Ruthenibacterium</taxon>
    </lineage>
</organism>
<dbReference type="PANTHER" id="PTHR43649:SF17">
    <property type="entry name" value="ABC TRANSPORTER SOLUTE BINDING PROTEIN-SUGAR TRANSPORT"/>
    <property type="match status" value="1"/>
</dbReference>
<comment type="caution">
    <text evidence="3">The sequence shown here is derived from an EMBL/GenBank/DDBJ whole genome shotgun (WGS) entry which is preliminary data.</text>
</comment>
<dbReference type="InterPro" id="IPR022627">
    <property type="entry name" value="DUF3502"/>
</dbReference>
<evidence type="ECO:0000313" key="3">
    <source>
        <dbReference type="EMBL" id="KJF38891.1"/>
    </source>
</evidence>
<dbReference type="PATRIC" id="fig|1550024.3.peg.3492"/>
<keyword evidence="4" id="KW-1185">Reference proteome</keyword>
<accession>A0A0D8IX87</accession>
<feature type="signal peptide" evidence="1">
    <location>
        <begin position="1"/>
        <end position="21"/>
    </location>
</feature>